<dbReference type="EMBL" id="MAYW01000108">
    <property type="protein sequence ID" value="ODS31576.1"/>
    <property type="molecule type" value="Genomic_DNA"/>
</dbReference>
<comment type="caution">
    <text evidence="1">The sequence shown here is derived from an EMBL/GenBank/DDBJ whole genome shotgun (WGS) entry which is preliminary data.</text>
</comment>
<reference evidence="1 2" key="1">
    <citation type="submission" date="2016-07" db="EMBL/GenBank/DDBJ databases">
        <title>Draft genome of Scalindua rubra, obtained from a brine-seawater interface in the Red Sea, sheds light on salt adaptation in anammox bacteria.</title>
        <authorList>
            <person name="Speth D.R."/>
            <person name="Lagkouvardos I."/>
            <person name="Wang Y."/>
            <person name="Qian P.-Y."/>
            <person name="Dutilh B.E."/>
            <person name="Jetten M.S."/>
        </authorList>
    </citation>
    <scope>NUCLEOTIDE SEQUENCE [LARGE SCALE GENOMIC DNA]</scope>
    <source>
        <strain evidence="1">BSI-1</strain>
    </source>
</reference>
<evidence type="ECO:0000313" key="2">
    <source>
        <dbReference type="Proteomes" id="UP000094056"/>
    </source>
</evidence>
<protein>
    <submittedName>
        <fullName evidence="1">Uncharacterized protein</fullName>
    </submittedName>
</protein>
<organism evidence="1 2">
    <name type="scientific">Candidatus Scalindua rubra</name>
    <dbReference type="NCBI Taxonomy" id="1872076"/>
    <lineage>
        <taxon>Bacteria</taxon>
        <taxon>Pseudomonadati</taxon>
        <taxon>Planctomycetota</taxon>
        <taxon>Candidatus Brocadiia</taxon>
        <taxon>Candidatus Brocadiales</taxon>
        <taxon>Candidatus Scalinduaceae</taxon>
        <taxon>Candidatus Scalindua</taxon>
    </lineage>
</organism>
<name>A0A1E3X7F7_9BACT</name>
<dbReference type="AlphaFoldDB" id="A0A1E3X7F7"/>
<evidence type="ECO:0000313" key="1">
    <source>
        <dbReference type="EMBL" id="ODS31576.1"/>
    </source>
</evidence>
<accession>A0A1E3X7F7</accession>
<gene>
    <name evidence="1" type="ORF">SCARUB_03297</name>
</gene>
<proteinExistence type="predicted"/>
<dbReference type="Proteomes" id="UP000094056">
    <property type="component" value="Unassembled WGS sequence"/>
</dbReference>
<sequence length="252" mass="27834">MSSKTLPLVGSRTCERQAHSGKLNVRFDKKGVEIGLGCHNASFLLYFGFIHSYFIIEWIRLTSVKALSVGTSGIISISVKNGNSGRFVTIWSSSSFESASIMAEAPLLPANFPPASILPLFCILIKYSHSLTTNPKKSLTGISGNFFISTFNKKIILNKLLSVLLTDERRDKKTDFVFRFLVTGLINEGGRMTAASWLGRWTIVSSFVPGPDRRAERTRAGYLPSSFVTFNCLRKSASYINYNANPPSTVKT</sequence>